<accession>A0A645GLY6</accession>
<dbReference type="InterPro" id="IPR012651">
    <property type="entry name" value="Thia_Transptr_ThiT"/>
</dbReference>
<feature type="transmembrane region" description="Helical" evidence="1">
    <location>
        <begin position="63"/>
        <end position="81"/>
    </location>
</feature>
<keyword evidence="1" id="KW-0812">Transmembrane</keyword>
<reference evidence="2" key="1">
    <citation type="submission" date="2019-08" db="EMBL/GenBank/DDBJ databases">
        <authorList>
            <person name="Kucharzyk K."/>
            <person name="Murdoch R.W."/>
            <person name="Higgins S."/>
            <person name="Loffler F."/>
        </authorList>
    </citation>
    <scope>NUCLEOTIDE SEQUENCE</scope>
</reference>
<organism evidence="2">
    <name type="scientific">bioreactor metagenome</name>
    <dbReference type="NCBI Taxonomy" id="1076179"/>
    <lineage>
        <taxon>unclassified sequences</taxon>
        <taxon>metagenomes</taxon>
        <taxon>ecological metagenomes</taxon>
    </lineage>
</organism>
<feature type="transmembrane region" description="Helical" evidence="1">
    <location>
        <begin position="171"/>
        <end position="197"/>
    </location>
</feature>
<evidence type="ECO:0000256" key="1">
    <source>
        <dbReference type="SAM" id="Phobius"/>
    </source>
</evidence>
<gene>
    <name evidence="2" type="primary">thiT_8</name>
    <name evidence="2" type="ORF">SDC9_172125</name>
</gene>
<dbReference type="GO" id="GO:0015234">
    <property type="term" value="F:thiamine transmembrane transporter activity"/>
    <property type="evidence" value="ECO:0007669"/>
    <property type="project" value="InterPro"/>
</dbReference>
<name>A0A645GLY6_9ZZZZ</name>
<proteinExistence type="predicted"/>
<comment type="caution">
    <text evidence="2">The sequence shown here is derived from an EMBL/GenBank/DDBJ whole genome shotgun (WGS) entry which is preliminary data.</text>
</comment>
<protein>
    <submittedName>
        <fullName evidence="2">Thiamine transporter ThiT</fullName>
    </submittedName>
</protein>
<dbReference type="AlphaFoldDB" id="A0A645GLY6"/>
<dbReference type="EMBL" id="VSSQ01073664">
    <property type="protein sequence ID" value="MPN24723.1"/>
    <property type="molecule type" value="Genomic_DNA"/>
</dbReference>
<sequence>MQTAKYSKTRTLVECSILIAAATVLSFIKIYEAPLGGSVTLFSMVPIIVISFRHGVKWGLASGFVYSVIQALLGISVLAYVPTAVGIVISTLLDYTIAFTVIGLAGIFKNIKLTTSESANSYIGAMLGAFSVCVLRFISSYLSGVVVWYEITKNGDWNEYVHTVGAWLYSFVYNITYLGPETVLVLIAMAVIVRAGFIKQREKIKSYTF</sequence>
<dbReference type="Pfam" id="PF09515">
    <property type="entry name" value="Thia_YuaJ"/>
    <property type="match status" value="1"/>
</dbReference>
<evidence type="ECO:0000313" key="2">
    <source>
        <dbReference type="EMBL" id="MPN24723.1"/>
    </source>
</evidence>
<keyword evidence="1" id="KW-0472">Membrane</keyword>
<keyword evidence="1" id="KW-1133">Transmembrane helix</keyword>
<feature type="transmembrane region" description="Helical" evidence="1">
    <location>
        <begin position="129"/>
        <end position="151"/>
    </location>
</feature>
<dbReference type="GO" id="GO:0005886">
    <property type="term" value="C:plasma membrane"/>
    <property type="evidence" value="ECO:0007669"/>
    <property type="project" value="InterPro"/>
</dbReference>
<dbReference type="Gene3D" id="1.10.1760.20">
    <property type="match status" value="1"/>
</dbReference>
<feature type="transmembrane region" description="Helical" evidence="1">
    <location>
        <begin position="87"/>
        <end position="108"/>
    </location>
</feature>
<feature type="transmembrane region" description="Helical" evidence="1">
    <location>
        <begin position="37"/>
        <end position="56"/>
    </location>
</feature>
<feature type="transmembrane region" description="Helical" evidence="1">
    <location>
        <begin position="12"/>
        <end position="31"/>
    </location>
</feature>